<evidence type="ECO:0000259" key="3">
    <source>
        <dbReference type="Pfam" id="PF20454"/>
    </source>
</evidence>
<accession>A0A9P1RC11</accession>
<dbReference type="InterPro" id="IPR046453">
    <property type="entry name" value="GpA_ATPase"/>
</dbReference>
<comment type="caution">
    <text evidence="4">The sequence shown here is derived from an EMBL/GenBank/DDBJ whole genome shotgun (WGS) entry which is preliminary data.</text>
</comment>
<dbReference type="InterPro" id="IPR046454">
    <property type="entry name" value="GpA_endonuclease"/>
</dbReference>
<dbReference type="SUPFAM" id="SSF52540">
    <property type="entry name" value="P-loop containing nucleoside triphosphate hydrolases"/>
    <property type="match status" value="1"/>
</dbReference>
<gene>
    <name evidence="4" type="ORF">PAERUG_P19_London_7_VIM_2_05_10_05802</name>
</gene>
<dbReference type="InterPro" id="IPR027417">
    <property type="entry name" value="P-loop_NTPase"/>
</dbReference>
<dbReference type="GO" id="GO:0016887">
    <property type="term" value="F:ATP hydrolysis activity"/>
    <property type="evidence" value="ECO:0007669"/>
    <property type="project" value="InterPro"/>
</dbReference>
<dbReference type="EMBL" id="CVVU01000248">
    <property type="protein sequence ID" value="CRP86211.1"/>
    <property type="molecule type" value="Genomic_DNA"/>
</dbReference>
<dbReference type="Pfam" id="PF05876">
    <property type="entry name" value="GpA_ATPase"/>
    <property type="match status" value="1"/>
</dbReference>
<name>A0A9P1RC11_PSEAI</name>
<evidence type="ECO:0000259" key="2">
    <source>
        <dbReference type="Pfam" id="PF05876"/>
    </source>
</evidence>
<feature type="domain" description="Phage terminase large subunit GpA ATPase" evidence="2">
    <location>
        <begin position="7"/>
        <end position="271"/>
    </location>
</feature>
<evidence type="ECO:0000313" key="5">
    <source>
        <dbReference type="Proteomes" id="UP000045039"/>
    </source>
</evidence>
<dbReference type="Pfam" id="PF20454">
    <property type="entry name" value="GpA_nuclease"/>
    <property type="match status" value="1"/>
</dbReference>
<feature type="region of interest" description="Disordered" evidence="1">
    <location>
        <begin position="588"/>
        <end position="646"/>
    </location>
</feature>
<proteinExistence type="predicted"/>
<protein>
    <submittedName>
        <fullName evidence="4">Phage terminase large subunit (GpA)</fullName>
    </submittedName>
</protein>
<dbReference type="AlphaFoldDB" id="A0A9P1RC11"/>
<dbReference type="GO" id="GO:0004519">
    <property type="term" value="F:endonuclease activity"/>
    <property type="evidence" value="ECO:0007669"/>
    <property type="project" value="InterPro"/>
</dbReference>
<organism evidence="4 5">
    <name type="scientific">Pseudomonas aeruginosa</name>
    <dbReference type="NCBI Taxonomy" id="287"/>
    <lineage>
        <taxon>Bacteria</taxon>
        <taxon>Pseudomonadati</taxon>
        <taxon>Pseudomonadota</taxon>
        <taxon>Gammaproteobacteria</taxon>
        <taxon>Pseudomonadales</taxon>
        <taxon>Pseudomonadaceae</taxon>
        <taxon>Pseudomonas</taxon>
    </lineage>
</organism>
<reference evidence="5" key="1">
    <citation type="submission" date="2015-06" db="EMBL/GenBank/DDBJ databases">
        <authorList>
            <person name="Radhakrishnan Rajesh"/>
            <person name="Underwood Anthony"/>
            <person name="Al-Shahib Ali"/>
        </authorList>
    </citation>
    <scope>NUCLEOTIDE SEQUENCE [LARGE SCALE GENOMIC DNA]</scope>
    <source>
        <strain evidence="5">P19_London_7_VIM_2_05_10</strain>
    </source>
</reference>
<evidence type="ECO:0000313" key="4">
    <source>
        <dbReference type="EMBL" id="CRP86211.1"/>
    </source>
</evidence>
<sequence>MPPSAPIPGPFNPDTNPYMRPVAWAFAQPCFSRVTFVMGTQMGKSVTMENVIGHRLDEDPTPCLYVAPTKPLITGTVEPKFMAMFDECESLAAKYEARSTQTVKWIGGTKFRFAWAGSATELAADSAGLVLVDEVDRIVNTGEGDTTEIIEARGDAYADSKVGYTATPTHGKVERRKDERTGLWHWVPAEVKKIGSKVWQLWQSGTRHEWAVPCPTCSEYFVPWSGLLWWPGKGSKDECTPDEAFKQARLVCPCCGDMIEDKFRPWMNARGVAVAPGESIAKGGKIEGTADTAGFTHFSFWVSGLCSFAVKKSYGFLAKKLLAALRDGDPAKLLAVYNTGFGEVYAEAGDVPSWEELRALCWGYKAGELLLEPLRIYCTIDVQKNRLVYVVRAWFPGLGSMLLEHGELWGETDQDAVWDQLSELIDTEYGEHGISLTGIDIGYRDDKVYTFINLHKGRAIALRGREKLDKPFRKEVVEVNKQGKTRKRGDARWAFDSPLAKRWVHSRFGRPDNRPGWWLLHQQVTDDYCKQLVGEEWHESDGTFHQVGENHYLDCEAMQYILALRDKLHKRNTGALTRAELLQQVRPEAAPASLPAPAAADPDPAPEPSETPDEAPPPKPAPRARREDAPKAKARAGRFKVIRKSR</sequence>
<feature type="domain" description="Terminase large subunit GpA endonuclease" evidence="3">
    <location>
        <begin position="298"/>
        <end position="569"/>
    </location>
</feature>
<feature type="compositionally biased region" description="Basic residues" evidence="1">
    <location>
        <begin position="632"/>
        <end position="646"/>
    </location>
</feature>
<feature type="compositionally biased region" description="Low complexity" evidence="1">
    <location>
        <begin position="588"/>
        <end position="602"/>
    </location>
</feature>
<evidence type="ECO:0000256" key="1">
    <source>
        <dbReference type="SAM" id="MobiDB-lite"/>
    </source>
</evidence>
<dbReference type="Proteomes" id="UP000045039">
    <property type="component" value="Unassembled WGS sequence"/>
</dbReference>
<feature type="compositionally biased region" description="Pro residues" evidence="1">
    <location>
        <begin position="603"/>
        <end position="621"/>
    </location>
</feature>
<dbReference type="Gene3D" id="3.40.50.300">
    <property type="entry name" value="P-loop containing nucleotide triphosphate hydrolases"/>
    <property type="match status" value="1"/>
</dbReference>